<keyword evidence="6" id="KW-0653">Protein transport</keyword>
<comment type="similarity">
    <text evidence="2">Belongs to the oligopeptide OPT transporter (TC 2.A.67.1) family.</text>
</comment>
<feature type="transmembrane region" description="Helical" evidence="9">
    <location>
        <begin position="40"/>
        <end position="62"/>
    </location>
</feature>
<accession>A0A835U6B0</accession>
<comment type="caution">
    <text evidence="10">The sequence shown here is derived from an EMBL/GenBank/DDBJ whole genome shotgun (WGS) entry which is preliminary data.</text>
</comment>
<dbReference type="PANTHER" id="PTHR22601">
    <property type="entry name" value="ISP4 LIKE PROTEIN"/>
    <property type="match status" value="1"/>
</dbReference>
<keyword evidence="11" id="KW-1185">Reference proteome</keyword>
<comment type="subcellular location">
    <subcellularLocation>
        <location evidence="1">Membrane</location>
        <topology evidence="1">Multi-pass membrane protein</topology>
    </subcellularLocation>
</comment>
<dbReference type="Pfam" id="PF03169">
    <property type="entry name" value="OPT"/>
    <property type="match status" value="1"/>
</dbReference>
<proteinExistence type="inferred from homology"/>
<dbReference type="GO" id="GO:0016020">
    <property type="term" value="C:membrane"/>
    <property type="evidence" value="ECO:0007669"/>
    <property type="project" value="UniProtKB-SubCell"/>
</dbReference>
<dbReference type="Proteomes" id="UP000636800">
    <property type="component" value="Unassembled WGS sequence"/>
</dbReference>
<dbReference type="OrthoDB" id="551907at2759"/>
<keyword evidence="5" id="KW-0571">Peptide transport</keyword>
<dbReference type="InterPro" id="IPR004648">
    <property type="entry name" value="Oligpept_transpt"/>
</dbReference>
<keyword evidence="3" id="KW-0813">Transport</keyword>
<keyword evidence="4 9" id="KW-0812">Transmembrane</keyword>
<keyword evidence="8 9" id="KW-0472">Membrane</keyword>
<evidence type="ECO:0000256" key="4">
    <source>
        <dbReference type="ARBA" id="ARBA00022692"/>
    </source>
</evidence>
<keyword evidence="7 9" id="KW-1133">Transmembrane helix</keyword>
<name>A0A835U6B0_VANPL</name>
<evidence type="ECO:0000256" key="7">
    <source>
        <dbReference type="ARBA" id="ARBA00022989"/>
    </source>
</evidence>
<dbReference type="GO" id="GO:0035673">
    <property type="term" value="F:oligopeptide transmembrane transporter activity"/>
    <property type="evidence" value="ECO:0007669"/>
    <property type="project" value="InterPro"/>
</dbReference>
<evidence type="ECO:0000313" key="11">
    <source>
        <dbReference type="Proteomes" id="UP000636800"/>
    </source>
</evidence>
<evidence type="ECO:0000256" key="6">
    <source>
        <dbReference type="ARBA" id="ARBA00022927"/>
    </source>
</evidence>
<sequence>MVWPYCFPQGVESQGGEKEGNSDEISVLYHRIGCKVNMSISFALSYALSFASLTASFTHVALHNGRDIWKMWKNSKRHAKEKVEDVHTRLMKRNNKPVPNGAFLRCYF</sequence>
<dbReference type="GO" id="GO:0015031">
    <property type="term" value="P:protein transport"/>
    <property type="evidence" value="ECO:0007669"/>
    <property type="project" value="UniProtKB-KW"/>
</dbReference>
<dbReference type="InterPro" id="IPR004813">
    <property type="entry name" value="OPT"/>
</dbReference>
<evidence type="ECO:0000256" key="9">
    <source>
        <dbReference type="SAM" id="Phobius"/>
    </source>
</evidence>
<evidence type="ECO:0000256" key="2">
    <source>
        <dbReference type="ARBA" id="ARBA00005484"/>
    </source>
</evidence>
<evidence type="ECO:0000256" key="5">
    <source>
        <dbReference type="ARBA" id="ARBA00022856"/>
    </source>
</evidence>
<gene>
    <name evidence="10" type="ORF">HPP92_027045</name>
</gene>
<dbReference type="EMBL" id="JADCNL010000129">
    <property type="protein sequence ID" value="KAG0450203.1"/>
    <property type="molecule type" value="Genomic_DNA"/>
</dbReference>
<evidence type="ECO:0000313" key="10">
    <source>
        <dbReference type="EMBL" id="KAG0450203.1"/>
    </source>
</evidence>
<organism evidence="10 11">
    <name type="scientific">Vanilla planifolia</name>
    <name type="common">Vanilla</name>
    <dbReference type="NCBI Taxonomy" id="51239"/>
    <lineage>
        <taxon>Eukaryota</taxon>
        <taxon>Viridiplantae</taxon>
        <taxon>Streptophyta</taxon>
        <taxon>Embryophyta</taxon>
        <taxon>Tracheophyta</taxon>
        <taxon>Spermatophyta</taxon>
        <taxon>Magnoliopsida</taxon>
        <taxon>Liliopsida</taxon>
        <taxon>Asparagales</taxon>
        <taxon>Orchidaceae</taxon>
        <taxon>Vanilloideae</taxon>
        <taxon>Vanilleae</taxon>
        <taxon>Vanilla</taxon>
    </lineage>
</organism>
<protein>
    <submittedName>
        <fullName evidence="10">Uncharacterized protein</fullName>
    </submittedName>
</protein>
<evidence type="ECO:0000256" key="3">
    <source>
        <dbReference type="ARBA" id="ARBA00022448"/>
    </source>
</evidence>
<dbReference type="AlphaFoldDB" id="A0A835U6B0"/>
<reference evidence="10 11" key="1">
    <citation type="journal article" date="2020" name="Nat. Food">
        <title>A phased Vanilla planifolia genome enables genetic improvement of flavour and production.</title>
        <authorList>
            <person name="Hasing T."/>
            <person name="Tang H."/>
            <person name="Brym M."/>
            <person name="Khazi F."/>
            <person name="Huang T."/>
            <person name="Chambers A.H."/>
        </authorList>
    </citation>
    <scope>NUCLEOTIDE SEQUENCE [LARGE SCALE GENOMIC DNA]</scope>
    <source>
        <tissue evidence="10">Leaf</tissue>
    </source>
</reference>
<evidence type="ECO:0000256" key="8">
    <source>
        <dbReference type="ARBA" id="ARBA00023136"/>
    </source>
</evidence>
<evidence type="ECO:0000256" key="1">
    <source>
        <dbReference type="ARBA" id="ARBA00004141"/>
    </source>
</evidence>